<dbReference type="AlphaFoldDB" id="A0A385TJH0"/>
<reference evidence="2 3" key="1">
    <citation type="submission" date="2018-09" db="EMBL/GenBank/DDBJ databases">
        <title>Genome Sequence of Paenibacillus lautus Strain E7593-69, Azo Dye-Degrading Bacteria, Isolated from Commercial Tattoo Inks.</title>
        <authorList>
            <person name="Nho S.W."/>
            <person name="Kim S.-J."/>
            <person name="Kweon O."/>
            <person name="Cerniglia C.E."/>
        </authorList>
    </citation>
    <scope>NUCLEOTIDE SEQUENCE [LARGE SCALE GENOMIC DNA]</scope>
    <source>
        <strain evidence="2 3">E7593-69</strain>
    </source>
</reference>
<evidence type="ECO:0000313" key="2">
    <source>
        <dbReference type="EMBL" id="AYB43786.1"/>
    </source>
</evidence>
<dbReference type="RefSeq" id="WP_119847715.1">
    <property type="nucleotide sequence ID" value="NZ_CP032412.1"/>
</dbReference>
<protein>
    <submittedName>
        <fullName evidence="2">Uncharacterized protein</fullName>
    </submittedName>
</protein>
<proteinExistence type="predicted"/>
<organism evidence="2 3">
    <name type="scientific">Paenibacillus lautus</name>
    <name type="common">Bacillus lautus</name>
    <dbReference type="NCBI Taxonomy" id="1401"/>
    <lineage>
        <taxon>Bacteria</taxon>
        <taxon>Bacillati</taxon>
        <taxon>Bacillota</taxon>
        <taxon>Bacilli</taxon>
        <taxon>Bacillales</taxon>
        <taxon>Paenibacillaceae</taxon>
        <taxon>Paenibacillus</taxon>
    </lineage>
</organism>
<keyword evidence="1" id="KW-0732">Signal</keyword>
<accession>A0A385TJH0</accession>
<evidence type="ECO:0000313" key="3">
    <source>
        <dbReference type="Proteomes" id="UP000266552"/>
    </source>
</evidence>
<feature type="chain" id="PRO_5039200537" evidence="1">
    <location>
        <begin position="21"/>
        <end position="73"/>
    </location>
</feature>
<dbReference type="KEGG" id="plw:D5F53_10980"/>
<dbReference type="Proteomes" id="UP000266552">
    <property type="component" value="Chromosome"/>
</dbReference>
<feature type="signal peptide" evidence="1">
    <location>
        <begin position="1"/>
        <end position="20"/>
    </location>
</feature>
<gene>
    <name evidence="2" type="ORF">D5F53_10980</name>
</gene>
<sequence length="73" mass="8329">MMIKKAAVCAFVFLMILAAAIVTNLRTQSVYRQDSPSQRVYYMQNSPGGPPLFSPREYVKIIRHSPETLPDQR</sequence>
<keyword evidence="3" id="KW-1185">Reference proteome</keyword>
<name>A0A385TJH0_PAELA</name>
<dbReference type="EMBL" id="CP032412">
    <property type="protein sequence ID" value="AYB43786.1"/>
    <property type="molecule type" value="Genomic_DNA"/>
</dbReference>
<evidence type="ECO:0000256" key="1">
    <source>
        <dbReference type="SAM" id="SignalP"/>
    </source>
</evidence>